<keyword evidence="7" id="KW-0325">Glycoprotein</keyword>
<dbReference type="PANTHER" id="PTHR32093">
    <property type="entry name" value="LEUCINE-RICH REPEAT EXTENSIN-LIKE PROTEIN 3-RELATED"/>
    <property type="match status" value="1"/>
</dbReference>
<dbReference type="AlphaFoldDB" id="A0A834TE73"/>
<dbReference type="InterPro" id="IPR032675">
    <property type="entry name" value="LRR_dom_sf"/>
</dbReference>
<dbReference type="InterPro" id="IPR051582">
    <property type="entry name" value="LRR_extensin-like_regulator"/>
</dbReference>
<comment type="caution">
    <text evidence="13">The sequence shown here is derived from an EMBL/GenBank/DDBJ whole genome shotgun (WGS) entry which is preliminary data.</text>
</comment>
<dbReference type="FunFam" id="3.80.10.10:FF:000224">
    <property type="entry name" value="Leucine-rich repeat extensin-like protein 1"/>
    <property type="match status" value="1"/>
</dbReference>
<keyword evidence="2" id="KW-0134">Cell wall</keyword>
<evidence type="ECO:0000313" key="13">
    <source>
        <dbReference type="EMBL" id="KAF7819744.1"/>
    </source>
</evidence>
<feature type="chain" id="PRO_5032961216" description="Cell wall hydroxyproline-rich glycoprotein" evidence="11">
    <location>
        <begin position="23"/>
        <end position="532"/>
    </location>
</feature>
<evidence type="ECO:0000256" key="2">
    <source>
        <dbReference type="ARBA" id="ARBA00022512"/>
    </source>
</evidence>
<dbReference type="OrthoDB" id="676979at2759"/>
<keyword evidence="3" id="KW-0964">Secreted</keyword>
<dbReference type="InterPro" id="IPR013210">
    <property type="entry name" value="LRR_N_plant-typ"/>
</dbReference>
<protein>
    <recommendedName>
        <fullName evidence="10">Cell wall hydroxyproline-rich glycoprotein</fullName>
    </recommendedName>
</protein>
<dbReference type="PRINTS" id="PR00019">
    <property type="entry name" value="LEURICHRPT"/>
</dbReference>
<evidence type="ECO:0000256" key="3">
    <source>
        <dbReference type="ARBA" id="ARBA00022525"/>
    </source>
</evidence>
<keyword evidence="9" id="KW-0961">Cell wall biogenesis/degradation</keyword>
<evidence type="ECO:0000313" key="14">
    <source>
        <dbReference type="Proteomes" id="UP000634136"/>
    </source>
</evidence>
<keyword evidence="14" id="KW-1185">Reference proteome</keyword>
<dbReference type="InterPro" id="IPR001611">
    <property type="entry name" value="Leu-rich_rpt"/>
</dbReference>
<dbReference type="FunFam" id="3.80.10.10:FF:000383">
    <property type="entry name" value="Leucine-rich repeat receptor protein kinase EMS1"/>
    <property type="match status" value="1"/>
</dbReference>
<evidence type="ECO:0000256" key="5">
    <source>
        <dbReference type="ARBA" id="ARBA00022729"/>
    </source>
</evidence>
<dbReference type="Gene3D" id="3.80.10.10">
    <property type="entry name" value="Ribonuclease Inhibitor"/>
    <property type="match status" value="2"/>
</dbReference>
<accession>A0A834TE73</accession>
<gene>
    <name evidence="13" type="ORF">G2W53_025199</name>
</gene>
<dbReference type="EMBL" id="JAAIUW010000008">
    <property type="protein sequence ID" value="KAF7819744.1"/>
    <property type="molecule type" value="Genomic_DNA"/>
</dbReference>
<dbReference type="PANTHER" id="PTHR32093:SF86">
    <property type="entry name" value="EXTENSIN-LIKE PROTEIN"/>
    <property type="match status" value="1"/>
</dbReference>
<dbReference type="Proteomes" id="UP000634136">
    <property type="component" value="Unassembled WGS sequence"/>
</dbReference>
<evidence type="ECO:0000256" key="6">
    <source>
        <dbReference type="ARBA" id="ARBA00022737"/>
    </source>
</evidence>
<evidence type="ECO:0000256" key="10">
    <source>
        <dbReference type="ARBA" id="ARBA00041871"/>
    </source>
</evidence>
<proteinExistence type="predicted"/>
<evidence type="ECO:0000256" key="9">
    <source>
        <dbReference type="ARBA" id="ARBA00023316"/>
    </source>
</evidence>
<keyword evidence="4" id="KW-0433">Leucine-rich repeat</keyword>
<evidence type="ECO:0000256" key="11">
    <source>
        <dbReference type="SAM" id="SignalP"/>
    </source>
</evidence>
<dbReference type="SUPFAM" id="SSF52058">
    <property type="entry name" value="L domain-like"/>
    <property type="match status" value="1"/>
</dbReference>
<keyword evidence="8" id="KW-0379">Hydroxylation</keyword>
<reference evidence="13" key="1">
    <citation type="submission" date="2020-09" db="EMBL/GenBank/DDBJ databases">
        <title>Genome-Enabled Discovery of Anthraquinone Biosynthesis in Senna tora.</title>
        <authorList>
            <person name="Kang S.-H."/>
            <person name="Pandey R.P."/>
            <person name="Lee C.-M."/>
            <person name="Sim J.-S."/>
            <person name="Jeong J.-T."/>
            <person name="Choi B.-S."/>
            <person name="Jung M."/>
            <person name="Ginzburg D."/>
            <person name="Zhao K."/>
            <person name="Won S.Y."/>
            <person name="Oh T.-J."/>
            <person name="Yu Y."/>
            <person name="Kim N.-H."/>
            <person name="Lee O.R."/>
            <person name="Lee T.-H."/>
            <person name="Bashyal P."/>
            <person name="Kim T.-S."/>
            <person name="Lee W.-H."/>
            <person name="Kawkins C."/>
            <person name="Kim C.-K."/>
            <person name="Kim J.S."/>
            <person name="Ahn B.O."/>
            <person name="Rhee S.Y."/>
            <person name="Sohng J.K."/>
        </authorList>
    </citation>
    <scope>NUCLEOTIDE SEQUENCE</scope>
    <source>
        <tissue evidence="13">Leaf</tissue>
    </source>
</reference>
<evidence type="ECO:0000256" key="1">
    <source>
        <dbReference type="ARBA" id="ARBA00004191"/>
    </source>
</evidence>
<evidence type="ECO:0000259" key="12">
    <source>
        <dbReference type="Pfam" id="PF08263"/>
    </source>
</evidence>
<sequence>MEKTWILAFDFLLLLHLHLTAAFGVGGGIGVGVGVGGGGGGVVWVGGGGGGVNSSPGPSGSSSSSSSSDRAYTALQAWKSVITEDPLGILASWNGPNVCSYKGVFCANPEDEMAASSGGPVVAGIDLNHANLKGSLVKELSFLTDMSLLHLNTNRFAGTIPDTFRDLVSLEELDLSNNQLSGPFPIVALSMPNLVYLDLRFNSFSGNLPQDLFNKNLDAIFLNNNQFDGEIPQNLGNSPASVINLANNRFSGSIPASFTFMGSKLKEILFLNNQLSGCIPEGVGLFTEMQVLDVSFNSLMGHLPDTISCLQEIEVLNLGHNKLSGELPDVICSLRSLMNLTVAYNFFSGFSQECSRLFFRNVGFDFSGNCIPGRNMQKPQPDCSVIPGGSLNCLRIPTPKPLVFTPIVTYRLVVAVLLINASNYDSDLANLILYGSTIPVPALLVSSASLQLSQYRVSSTLAFRWTEMYLSDGSLIVDSEDMGWMRAIVERTTNMDNKPEPIAGKQKSGTAFRFTFFELLRSKEVSWRRNKK</sequence>
<dbReference type="Pfam" id="PF13855">
    <property type="entry name" value="LRR_8"/>
    <property type="match status" value="1"/>
</dbReference>
<dbReference type="Pfam" id="PF08263">
    <property type="entry name" value="LRRNT_2"/>
    <property type="match status" value="1"/>
</dbReference>
<name>A0A834TE73_9FABA</name>
<organism evidence="13 14">
    <name type="scientific">Senna tora</name>
    <dbReference type="NCBI Taxonomy" id="362788"/>
    <lineage>
        <taxon>Eukaryota</taxon>
        <taxon>Viridiplantae</taxon>
        <taxon>Streptophyta</taxon>
        <taxon>Embryophyta</taxon>
        <taxon>Tracheophyta</taxon>
        <taxon>Spermatophyta</taxon>
        <taxon>Magnoliopsida</taxon>
        <taxon>eudicotyledons</taxon>
        <taxon>Gunneridae</taxon>
        <taxon>Pentapetalae</taxon>
        <taxon>rosids</taxon>
        <taxon>fabids</taxon>
        <taxon>Fabales</taxon>
        <taxon>Fabaceae</taxon>
        <taxon>Caesalpinioideae</taxon>
        <taxon>Cassia clade</taxon>
        <taxon>Senna</taxon>
    </lineage>
</organism>
<evidence type="ECO:0000256" key="4">
    <source>
        <dbReference type="ARBA" id="ARBA00022614"/>
    </source>
</evidence>
<dbReference type="GO" id="GO:0071555">
    <property type="term" value="P:cell wall organization"/>
    <property type="evidence" value="ECO:0007669"/>
    <property type="project" value="UniProtKB-KW"/>
</dbReference>
<keyword evidence="5 11" id="KW-0732">Signal</keyword>
<evidence type="ECO:0000256" key="7">
    <source>
        <dbReference type="ARBA" id="ARBA00023180"/>
    </source>
</evidence>
<dbReference type="Pfam" id="PF00560">
    <property type="entry name" value="LRR_1"/>
    <property type="match status" value="3"/>
</dbReference>
<feature type="signal peptide" evidence="11">
    <location>
        <begin position="1"/>
        <end position="22"/>
    </location>
</feature>
<evidence type="ECO:0000256" key="8">
    <source>
        <dbReference type="ARBA" id="ARBA00023278"/>
    </source>
</evidence>
<dbReference type="PROSITE" id="PS51450">
    <property type="entry name" value="LRR"/>
    <property type="match status" value="1"/>
</dbReference>
<comment type="subcellular location">
    <subcellularLocation>
        <location evidence="1">Secreted</location>
        <location evidence="1">Cell wall</location>
    </subcellularLocation>
</comment>
<keyword evidence="6" id="KW-0677">Repeat</keyword>
<feature type="domain" description="Leucine-rich repeat-containing N-terminal plant-type" evidence="12">
    <location>
        <begin position="73"/>
        <end position="106"/>
    </location>
</feature>